<accession>A0A5R9GLY7</accession>
<dbReference type="Proteomes" id="UP000306585">
    <property type="component" value="Unassembled WGS sequence"/>
</dbReference>
<feature type="compositionally biased region" description="Basic and acidic residues" evidence="1">
    <location>
        <begin position="126"/>
        <end position="135"/>
    </location>
</feature>
<dbReference type="AlphaFoldDB" id="A0A5R9GLY7"/>
<feature type="region of interest" description="Disordered" evidence="1">
    <location>
        <begin position="104"/>
        <end position="139"/>
    </location>
</feature>
<dbReference type="EMBL" id="VBRY01000008">
    <property type="protein sequence ID" value="TLS66698.1"/>
    <property type="molecule type" value="Genomic_DNA"/>
</dbReference>
<dbReference type="RefSeq" id="WP_138239527.1">
    <property type="nucleotide sequence ID" value="NZ_VBRY01000008.1"/>
</dbReference>
<proteinExistence type="predicted"/>
<evidence type="ECO:0000313" key="2">
    <source>
        <dbReference type="EMBL" id="TLS66698.1"/>
    </source>
</evidence>
<comment type="caution">
    <text evidence="2">The sequence shown here is derived from an EMBL/GenBank/DDBJ whole genome shotgun (WGS) entry which is preliminary data.</text>
</comment>
<evidence type="ECO:0000313" key="3">
    <source>
        <dbReference type="Proteomes" id="UP000306585"/>
    </source>
</evidence>
<protein>
    <recommendedName>
        <fullName evidence="4">Flagellar hook-length control protein FliK</fullName>
    </recommendedName>
</protein>
<evidence type="ECO:0000256" key="1">
    <source>
        <dbReference type="SAM" id="MobiDB-lite"/>
    </source>
</evidence>
<sequence>MKLPAIVAQTVSQNIRPAGPTGALPWANGTILSGRLEPGQGGMATLIIASQRFQATLPSTLPANMPAGQIWLELLNRDEPARFRILSRQQAVSEIAEKLAELASSRSTDSATPVQRHQSQSSWAWQDHHPLHGYESDNGQRLMLDERDSHQPRGMIERQNDEHGFALHGRIDLEQLGTLYFMLQQQQGGVPQLKLRATRSDSFNLLRLPFAEWIASLQTAIHADQNGLRQQLNSELSHGDEPLLMPRIANRQA</sequence>
<reference evidence="2 3" key="1">
    <citation type="journal article" date="2019" name="Appl. Environ. Microbiol.">
        <title>Environmental Evidence and Genomic Insight of Iron-oxidizing Bacteria Preference Towards More Corrosion Resistant Stainless Steel at Higher Salinities.</title>
        <authorList>
            <person name="Garrison C.E."/>
            <person name="Price K.A."/>
            <person name="Field E.K."/>
        </authorList>
    </citation>
    <scope>NUCLEOTIDE SEQUENCE [LARGE SCALE GENOMIC DNA]</scope>
    <source>
        <strain evidence="2 3">P3</strain>
    </source>
</reference>
<keyword evidence="3" id="KW-1185">Reference proteome</keyword>
<feature type="compositionally biased region" description="Polar residues" evidence="1">
    <location>
        <begin position="104"/>
        <end position="124"/>
    </location>
</feature>
<gene>
    <name evidence="2" type="ORF">FEF65_09235</name>
</gene>
<name>A0A5R9GLY7_9PROT</name>
<dbReference type="OrthoDB" id="5292041at2"/>
<evidence type="ECO:0008006" key="4">
    <source>
        <dbReference type="Google" id="ProtNLM"/>
    </source>
</evidence>
<organism evidence="2 3">
    <name type="scientific">Mariprofundus erugo</name>
    <dbReference type="NCBI Taxonomy" id="2528639"/>
    <lineage>
        <taxon>Bacteria</taxon>
        <taxon>Pseudomonadati</taxon>
        <taxon>Pseudomonadota</taxon>
        <taxon>Candidatius Mariprofundia</taxon>
        <taxon>Mariprofundales</taxon>
        <taxon>Mariprofundaceae</taxon>
        <taxon>Mariprofundus</taxon>
    </lineage>
</organism>